<dbReference type="EMBL" id="CAJNOR010001430">
    <property type="protein sequence ID" value="CAF1141553.1"/>
    <property type="molecule type" value="Genomic_DNA"/>
</dbReference>
<evidence type="ECO:0000259" key="6">
    <source>
        <dbReference type="PROSITE" id="PS50841"/>
    </source>
</evidence>
<dbReference type="InterPro" id="IPR001158">
    <property type="entry name" value="DIX"/>
</dbReference>
<name>A0A814S0J8_ADIRI</name>
<dbReference type="GO" id="GO:0060090">
    <property type="term" value="F:molecular adaptor activity"/>
    <property type="evidence" value="ECO:0007669"/>
    <property type="project" value="TreeGrafter"/>
</dbReference>
<reference evidence="7" key="1">
    <citation type="submission" date="2021-02" db="EMBL/GenBank/DDBJ databases">
        <authorList>
            <person name="Nowell W R."/>
        </authorList>
    </citation>
    <scope>NUCLEOTIDE SEQUENCE</scope>
</reference>
<dbReference type="Proteomes" id="UP000663828">
    <property type="component" value="Unassembled WGS sequence"/>
</dbReference>
<evidence type="ECO:0000313" key="8">
    <source>
        <dbReference type="Proteomes" id="UP000663828"/>
    </source>
</evidence>
<dbReference type="Pfam" id="PF00778">
    <property type="entry name" value="DIX"/>
    <property type="match status" value="1"/>
</dbReference>
<dbReference type="GO" id="GO:0008013">
    <property type="term" value="F:beta-catenin binding"/>
    <property type="evidence" value="ECO:0007669"/>
    <property type="project" value="TreeGrafter"/>
</dbReference>
<proteinExistence type="predicted"/>
<comment type="caution">
    <text evidence="7">The sequence shown here is derived from an EMBL/GenBank/DDBJ whole genome shotgun (WGS) entry which is preliminary data.</text>
</comment>
<dbReference type="PROSITE" id="PS50841">
    <property type="entry name" value="DIX"/>
    <property type="match status" value="1"/>
</dbReference>
<dbReference type="Gene3D" id="2.40.240.130">
    <property type="match status" value="1"/>
</dbReference>
<dbReference type="PANTHER" id="PTHR46102:SF2">
    <property type="entry name" value="AXIN"/>
    <property type="match status" value="1"/>
</dbReference>
<keyword evidence="3 4" id="KW-0879">Wnt signaling pathway</keyword>
<organism evidence="7 8">
    <name type="scientific">Adineta ricciae</name>
    <name type="common">Rotifer</name>
    <dbReference type="NCBI Taxonomy" id="249248"/>
    <lineage>
        <taxon>Eukaryota</taxon>
        <taxon>Metazoa</taxon>
        <taxon>Spiralia</taxon>
        <taxon>Gnathifera</taxon>
        <taxon>Rotifera</taxon>
        <taxon>Eurotatoria</taxon>
        <taxon>Bdelloidea</taxon>
        <taxon>Adinetida</taxon>
        <taxon>Adinetidae</taxon>
        <taxon>Adineta</taxon>
    </lineage>
</organism>
<evidence type="ECO:0000256" key="2">
    <source>
        <dbReference type="ARBA" id="ARBA00022490"/>
    </source>
</evidence>
<sequence length="363" mass="43139">MLSLREEFLVYLHQSESCEQFYNYMKSEQLAPVLEFYLACDGLKNLTDENKSQRTIIDLIYKHYLSTGKSLASKQFSLPYDLLHSIKQRLIKREYHTAFYEHAQEYVLKYMLQMCYPKFLVEQHNASVKKRQATDSSRFTPMHRCCITTKKKDIFDKFKQQTNNPFEGRTSIKENSKRSELNKNKSCDLAECNPIAFFEELKRRLVVYQTKVNEDAESFAILDLQIAQTIDDADNYLNENVITNRNQSEHLIRHDSGMGTDISETNYDLTSSTKVRSFIDVIWYSSLDSNHALLSTIPYRDRHFTFKEFRELFKKHSTYRYFFKTICTPDINKEQYVYRELIMDDELVPFYDGKIFVQLDRIN</sequence>
<dbReference type="GO" id="GO:0048468">
    <property type="term" value="P:cell development"/>
    <property type="evidence" value="ECO:0007669"/>
    <property type="project" value="TreeGrafter"/>
</dbReference>
<dbReference type="GO" id="GO:0030877">
    <property type="term" value="C:beta-catenin destruction complex"/>
    <property type="evidence" value="ECO:0007669"/>
    <property type="project" value="TreeGrafter"/>
</dbReference>
<dbReference type="SUPFAM" id="SSF54236">
    <property type="entry name" value="Ubiquitin-like"/>
    <property type="match status" value="1"/>
</dbReference>
<evidence type="ECO:0000256" key="1">
    <source>
        <dbReference type="ARBA" id="ARBA00004496"/>
    </source>
</evidence>
<dbReference type="GO" id="GO:0005886">
    <property type="term" value="C:plasma membrane"/>
    <property type="evidence" value="ECO:0007669"/>
    <property type="project" value="TreeGrafter"/>
</dbReference>
<keyword evidence="8" id="KW-1185">Reference proteome</keyword>
<dbReference type="PANTHER" id="PTHR46102">
    <property type="entry name" value="AXIN"/>
    <property type="match status" value="1"/>
</dbReference>
<dbReference type="GO" id="GO:0005634">
    <property type="term" value="C:nucleus"/>
    <property type="evidence" value="ECO:0007669"/>
    <property type="project" value="TreeGrafter"/>
</dbReference>
<dbReference type="InterPro" id="IPR029071">
    <property type="entry name" value="Ubiquitin-like_domsf"/>
</dbReference>
<dbReference type="InterPro" id="IPR036305">
    <property type="entry name" value="RGS_sf"/>
</dbReference>
<dbReference type="GO" id="GO:0005737">
    <property type="term" value="C:cytoplasm"/>
    <property type="evidence" value="ECO:0007669"/>
    <property type="project" value="UniProtKB-SubCell"/>
</dbReference>
<dbReference type="InterPro" id="IPR038207">
    <property type="entry name" value="DIX_dom_sf"/>
</dbReference>
<dbReference type="GO" id="GO:0090090">
    <property type="term" value="P:negative regulation of canonical Wnt signaling pathway"/>
    <property type="evidence" value="ECO:0007669"/>
    <property type="project" value="InterPro"/>
</dbReference>
<dbReference type="Pfam" id="PF00615">
    <property type="entry name" value="RGS"/>
    <property type="match status" value="1"/>
</dbReference>
<feature type="domain" description="DIX" evidence="6">
    <location>
        <begin position="276"/>
        <end position="363"/>
    </location>
</feature>
<gene>
    <name evidence="7" type="ORF">XAT740_LOCUS20449</name>
</gene>
<accession>A0A814S0J8</accession>
<evidence type="ECO:0000256" key="4">
    <source>
        <dbReference type="PROSITE-ProRule" id="PRU00069"/>
    </source>
</evidence>
<dbReference type="GO" id="GO:0016055">
    <property type="term" value="P:Wnt signaling pathway"/>
    <property type="evidence" value="ECO:0007669"/>
    <property type="project" value="UniProtKB-KW"/>
</dbReference>
<dbReference type="Gene3D" id="1.10.167.10">
    <property type="entry name" value="Regulator of G-protein Signalling 4, domain 2"/>
    <property type="match status" value="1"/>
</dbReference>
<keyword evidence="2" id="KW-0963">Cytoplasm</keyword>
<feature type="domain" description="RGS" evidence="5">
    <location>
        <begin position="7"/>
        <end position="120"/>
    </location>
</feature>
<evidence type="ECO:0000256" key="3">
    <source>
        <dbReference type="ARBA" id="ARBA00022687"/>
    </source>
</evidence>
<evidence type="ECO:0000259" key="5">
    <source>
        <dbReference type="PROSITE" id="PS50132"/>
    </source>
</evidence>
<dbReference type="SUPFAM" id="SSF48097">
    <property type="entry name" value="Regulator of G-protein signaling, RGS"/>
    <property type="match status" value="1"/>
</dbReference>
<dbReference type="InterPro" id="IPR016137">
    <property type="entry name" value="RGS"/>
</dbReference>
<dbReference type="GO" id="GO:0019901">
    <property type="term" value="F:protein kinase binding"/>
    <property type="evidence" value="ECO:0007669"/>
    <property type="project" value="TreeGrafter"/>
</dbReference>
<dbReference type="GO" id="GO:0032436">
    <property type="term" value="P:positive regulation of proteasomal ubiquitin-dependent protein catabolic process"/>
    <property type="evidence" value="ECO:0007669"/>
    <property type="project" value="TreeGrafter"/>
</dbReference>
<dbReference type="InterPro" id="IPR043581">
    <property type="entry name" value="Axin-like"/>
</dbReference>
<protein>
    <submittedName>
        <fullName evidence="7">Uncharacterized protein</fullName>
    </submittedName>
</protein>
<comment type="subcellular location">
    <subcellularLocation>
        <location evidence="1">Cytoplasm</location>
    </subcellularLocation>
</comment>
<dbReference type="PROSITE" id="PS50132">
    <property type="entry name" value="RGS"/>
    <property type="match status" value="1"/>
</dbReference>
<dbReference type="AlphaFoldDB" id="A0A814S0J8"/>
<evidence type="ECO:0000313" key="7">
    <source>
        <dbReference type="EMBL" id="CAF1141553.1"/>
    </source>
</evidence>
<dbReference type="GO" id="GO:0031625">
    <property type="term" value="F:ubiquitin protein ligase binding"/>
    <property type="evidence" value="ECO:0007669"/>
    <property type="project" value="TreeGrafter"/>
</dbReference>
<dbReference type="InterPro" id="IPR044926">
    <property type="entry name" value="RGS_subdomain_2"/>
</dbReference>